<reference evidence="4" key="2">
    <citation type="journal article" date="2023" name="Science">
        <title>Genomic signatures of disease resistance in endangered staghorn corals.</title>
        <authorList>
            <person name="Vollmer S.V."/>
            <person name="Selwyn J.D."/>
            <person name="Despard B.A."/>
            <person name="Roesel C.L."/>
        </authorList>
    </citation>
    <scope>NUCLEOTIDE SEQUENCE</scope>
    <source>
        <strain evidence="4">K2</strain>
    </source>
</reference>
<dbReference type="GO" id="GO:0004190">
    <property type="term" value="F:aspartic-type endopeptidase activity"/>
    <property type="evidence" value="ECO:0007669"/>
    <property type="project" value="InterPro"/>
</dbReference>
<organism evidence="4 5">
    <name type="scientific">Acropora cervicornis</name>
    <name type="common">Staghorn coral</name>
    <dbReference type="NCBI Taxonomy" id="6130"/>
    <lineage>
        <taxon>Eukaryota</taxon>
        <taxon>Metazoa</taxon>
        <taxon>Cnidaria</taxon>
        <taxon>Anthozoa</taxon>
        <taxon>Hexacorallia</taxon>
        <taxon>Scleractinia</taxon>
        <taxon>Astrocoeniina</taxon>
        <taxon>Acroporidae</taxon>
        <taxon>Acropora</taxon>
    </lineage>
</organism>
<feature type="compositionally biased region" description="Acidic residues" evidence="2">
    <location>
        <begin position="678"/>
        <end position="703"/>
    </location>
</feature>
<feature type="domain" description="Peptidase A2" evidence="3">
    <location>
        <begin position="403"/>
        <end position="495"/>
    </location>
</feature>
<dbReference type="SUPFAM" id="SSF50630">
    <property type="entry name" value="Acid proteases"/>
    <property type="match status" value="1"/>
</dbReference>
<dbReference type="GO" id="GO:0006508">
    <property type="term" value="P:proteolysis"/>
    <property type="evidence" value="ECO:0007669"/>
    <property type="project" value="InterPro"/>
</dbReference>
<evidence type="ECO:0000256" key="1">
    <source>
        <dbReference type="ARBA" id="ARBA00022801"/>
    </source>
</evidence>
<keyword evidence="1" id="KW-0378">Hydrolase</keyword>
<keyword evidence="5" id="KW-1185">Reference proteome</keyword>
<evidence type="ECO:0000256" key="2">
    <source>
        <dbReference type="SAM" id="MobiDB-lite"/>
    </source>
</evidence>
<proteinExistence type="predicted"/>
<sequence>MVDIESLHIEIQAALCALSEEKLKEVCGGLKIALPPESKGRLVFIRALNKYLETEELDCEKLTGLSASLSMQGKQNAPKEKTEPLEALEDKKTTVKTEQKPAVSISKFKRDFKISGQIGDVSQKDRLSFSSLAHQIENCLKNDYTADEIKEAVIKAINPALSLRSYLEGKVDLTLAKLRRIMRSHYQERTATELYHQLSSTVQQPKEKPQEFLIRLLDLKQKVLFASQETDSDLKYDHTLVHGMFVHSFSLGLKNENIKIEMKPYLEKKTMSDEELFEKLNVCVSNEMERSQKFGSQLTPKVNAVQEGGEKQTKKNTEVEQAHMKELRELKAEVAAVKERVRVQPQAQNPPIQQFMRQAPQCRTCQQSGNGWRCNHCFRQQAGLTKLVGQRCMVKCMIQGKEVEALWDTGSQVRVVSRKWQQTHLPLEVLRNVEELLGAGEKLNLEAMNGTNIPFDDWIEVRSKLAGDDTTADELTVPVLVGQKEQEYPIIGFNVIEEILSQHSENPQAASNIIQQSFPSVHHTQVGAVVNLIQSRSQDTGTSAVKVGKRDVMLPKGEATRVKVSKGMPMILEPNGDSELTEGLELGEELSKITPGTSSHVTILVRNNTERNILLKRRTELGQVHMSSGEDDDSVSVDLVDEIPSEVGVSESVSPDQDLPSDSVENHAATESTNGTSDEMESADEERAENDETEPSGEEDNAEQDVPTRPQRQRRPPQILTHNSLGNPQYQYVEPVRCLSVNPIQASVAAAIQPGAPLYLLVCPCCLQRLQLIYY</sequence>
<dbReference type="Gene3D" id="2.40.70.10">
    <property type="entry name" value="Acid Proteases"/>
    <property type="match status" value="1"/>
</dbReference>
<protein>
    <recommendedName>
        <fullName evidence="3">Peptidase A2 domain-containing protein</fullName>
    </recommendedName>
</protein>
<dbReference type="Proteomes" id="UP001249851">
    <property type="component" value="Unassembled WGS sequence"/>
</dbReference>
<dbReference type="InterPro" id="IPR001995">
    <property type="entry name" value="Peptidase_A2_cat"/>
</dbReference>
<reference evidence="4" key="1">
    <citation type="journal article" date="2023" name="G3 (Bethesda)">
        <title>Whole genome assembly and annotation of the endangered Caribbean coral Acropora cervicornis.</title>
        <authorList>
            <person name="Selwyn J.D."/>
            <person name="Vollmer S.V."/>
        </authorList>
    </citation>
    <scope>NUCLEOTIDE SEQUENCE</scope>
    <source>
        <strain evidence="4">K2</strain>
    </source>
</reference>
<name>A0AAD9QPB1_ACRCE</name>
<evidence type="ECO:0000313" key="5">
    <source>
        <dbReference type="Proteomes" id="UP001249851"/>
    </source>
</evidence>
<dbReference type="AlphaFoldDB" id="A0AAD9QPB1"/>
<dbReference type="PROSITE" id="PS50175">
    <property type="entry name" value="ASP_PROT_RETROV"/>
    <property type="match status" value="1"/>
</dbReference>
<gene>
    <name evidence="4" type="ORF">P5673_012136</name>
</gene>
<dbReference type="EMBL" id="JARQWQ010000022">
    <property type="protein sequence ID" value="KAK2564655.1"/>
    <property type="molecule type" value="Genomic_DNA"/>
</dbReference>
<evidence type="ECO:0000313" key="4">
    <source>
        <dbReference type="EMBL" id="KAK2564655.1"/>
    </source>
</evidence>
<dbReference type="InterPro" id="IPR021109">
    <property type="entry name" value="Peptidase_aspartic_dom_sf"/>
</dbReference>
<accession>A0AAD9QPB1</accession>
<evidence type="ECO:0000259" key="3">
    <source>
        <dbReference type="PROSITE" id="PS50175"/>
    </source>
</evidence>
<feature type="region of interest" description="Disordered" evidence="2">
    <location>
        <begin position="646"/>
        <end position="726"/>
    </location>
</feature>
<comment type="caution">
    <text evidence="4">The sequence shown here is derived from an EMBL/GenBank/DDBJ whole genome shotgun (WGS) entry which is preliminary data.</text>
</comment>